<comment type="similarity">
    <text evidence="2 11">Belongs to the KAR5 family.</text>
</comment>
<evidence type="ECO:0000313" key="12">
    <source>
        <dbReference type="EMBL" id="PFH48830.1"/>
    </source>
</evidence>
<comment type="function">
    <text evidence="1 11">Required for nuclear membrane fusion during karyogamy.</text>
</comment>
<dbReference type="Proteomes" id="UP000242287">
    <property type="component" value="Unassembled WGS sequence"/>
</dbReference>
<dbReference type="AlphaFoldDB" id="A0A2A9NM79"/>
<keyword evidence="6 11" id="KW-0256">Endoplasmic reticulum</keyword>
<evidence type="ECO:0000256" key="5">
    <source>
        <dbReference type="ARBA" id="ARBA00022729"/>
    </source>
</evidence>
<keyword evidence="4" id="KW-0812">Transmembrane</keyword>
<dbReference type="EMBL" id="KZ302048">
    <property type="protein sequence ID" value="PFH48830.1"/>
    <property type="molecule type" value="Genomic_DNA"/>
</dbReference>
<feature type="non-terminal residue" evidence="12">
    <location>
        <position position="1"/>
    </location>
</feature>
<keyword evidence="13" id="KW-1185">Reference proteome</keyword>
<evidence type="ECO:0000256" key="9">
    <source>
        <dbReference type="ARBA" id="ARBA00023180"/>
    </source>
</evidence>
<dbReference type="OrthoDB" id="5311848at2759"/>
<dbReference type="InterPro" id="IPR007292">
    <property type="entry name" value="Nuclear_fusion_Kar5"/>
</dbReference>
<evidence type="ECO:0000256" key="6">
    <source>
        <dbReference type="ARBA" id="ARBA00022824"/>
    </source>
</evidence>
<keyword evidence="7" id="KW-1133">Transmembrane helix</keyword>
<evidence type="ECO:0000256" key="2">
    <source>
        <dbReference type="ARBA" id="ARBA00010473"/>
    </source>
</evidence>
<evidence type="ECO:0000256" key="11">
    <source>
        <dbReference type="RuleBase" id="RU368082"/>
    </source>
</evidence>
<keyword evidence="9" id="KW-0325">Glycoprotein</keyword>
<evidence type="ECO:0000256" key="3">
    <source>
        <dbReference type="ARBA" id="ARBA00022459"/>
    </source>
</evidence>
<evidence type="ECO:0000313" key="13">
    <source>
        <dbReference type="Proteomes" id="UP000242287"/>
    </source>
</evidence>
<sequence>AIESSQPKQDCFLTATNAIRERCQDDYMLEDERVFAAISMTMCELATAKHHSPPLECASFMSNSLLRLDERLSVHQSQRDCVEALSRSTQFWSSYSGYLREIPQLCFAFGRWKQNDLARDVYRNATVEKIALLQHLSKRETEMGLQVSLMKGHISVSNIVCDRQSLNLAAGATQRDFRPCNAKRGLAYIFRCG</sequence>
<dbReference type="GO" id="GO:0000742">
    <property type="term" value="P:karyogamy involved in conjugation with cellular fusion"/>
    <property type="evidence" value="ECO:0007669"/>
    <property type="project" value="UniProtKB-UniRule"/>
</dbReference>
<organism evidence="12 13">
    <name type="scientific">Amanita thiersii Skay4041</name>
    <dbReference type="NCBI Taxonomy" id="703135"/>
    <lineage>
        <taxon>Eukaryota</taxon>
        <taxon>Fungi</taxon>
        <taxon>Dikarya</taxon>
        <taxon>Basidiomycota</taxon>
        <taxon>Agaricomycotina</taxon>
        <taxon>Agaricomycetes</taxon>
        <taxon>Agaricomycetidae</taxon>
        <taxon>Agaricales</taxon>
        <taxon>Pluteineae</taxon>
        <taxon>Amanitaceae</taxon>
        <taxon>Amanita</taxon>
    </lineage>
</organism>
<keyword evidence="5 11" id="KW-0732">Signal</keyword>
<evidence type="ECO:0000256" key="7">
    <source>
        <dbReference type="ARBA" id="ARBA00022989"/>
    </source>
</evidence>
<keyword evidence="3 11" id="KW-0415">Karyogamy</keyword>
<accession>A0A2A9NM79</accession>
<comment type="subcellular location">
    <subcellularLocation>
        <location evidence="11">Endoplasmic reticulum membrane</location>
    </subcellularLocation>
    <subcellularLocation>
        <location evidence="11">Nucleus membrane</location>
    </subcellularLocation>
</comment>
<gene>
    <name evidence="12" type="ORF">AMATHDRAFT_148945</name>
</gene>
<proteinExistence type="inferred from homology"/>
<dbReference type="GO" id="GO:0031965">
    <property type="term" value="C:nuclear membrane"/>
    <property type="evidence" value="ECO:0007669"/>
    <property type="project" value="UniProtKB-SubCell"/>
</dbReference>
<dbReference type="Pfam" id="PF04163">
    <property type="entry name" value="Tht1"/>
    <property type="match status" value="1"/>
</dbReference>
<name>A0A2A9NM79_9AGAR</name>
<reference evidence="12 13" key="1">
    <citation type="submission" date="2014-02" db="EMBL/GenBank/DDBJ databases">
        <title>Transposable element dynamics among asymbiotic and ectomycorrhizal Amanita fungi.</title>
        <authorList>
            <consortium name="DOE Joint Genome Institute"/>
            <person name="Hess J."/>
            <person name="Skrede I."/>
            <person name="Wolfe B."/>
            <person name="LaButti K."/>
            <person name="Ohm R.A."/>
            <person name="Grigoriev I.V."/>
            <person name="Pringle A."/>
        </authorList>
    </citation>
    <scope>NUCLEOTIDE SEQUENCE [LARGE SCALE GENOMIC DNA]</scope>
    <source>
        <strain evidence="12 13">SKay4041</strain>
    </source>
</reference>
<evidence type="ECO:0000256" key="8">
    <source>
        <dbReference type="ARBA" id="ARBA00023136"/>
    </source>
</evidence>
<dbReference type="PANTHER" id="PTHR28012">
    <property type="entry name" value="NUCLEAR FUSION PROTEIN KAR5"/>
    <property type="match status" value="1"/>
</dbReference>
<dbReference type="PANTHER" id="PTHR28012:SF1">
    <property type="entry name" value="NUCLEAR FUSION PROTEIN KAR5"/>
    <property type="match status" value="1"/>
</dbReference>
<evidence type="ECO:0000256" key="1">
    <source>
        <dbReference type="ARBA" id="ARBA00003389"/>
    </source>
</evidence>
<keyword evidence="8" id="KW-0472">Membrane</keyword>
<dbReference type="GO" id="GO:0005789">
    <property type="term" value="C:endoplasmic reticulum membrane"/>
    <property type="evidence" value="ECO:0007669"/>
    <property type="project" value="UniProtKB-SubCell"/>
</dbReference>
<evidence type="ECO:0000256" key="10">
    <source>
        <dbReference type="ARBA" id="ARBA00023242"/>
    </source>
</evidence>
<keyword evidence="10 11" id="KW-0539">Nucleus</keyword>
<protein>
    <submittedName>
        <fullName evidence="12">Uncharacterized protein</fullName>
    </submittedName>
</protein>
<dbReference type="GO" id="GO:0048288">
    <property type="term" value="P:nuclear membrane fusion involved in karyogamy"/>
    <property type="evidence" value="ECO:0007669"/>
    <property type="project" value="UniProtKB-UniRule"/>
</dbReference>
<evidence type="ECO:0000256" key="4">
    <source>
        <dbReference type="ARBA" id="ARBA00022692"/>
    </source>
</evidence>